<dbReference type="PROSITE" id="PS50850">
    <property type="entry name" value="MFS"/>
    <property type="match status" value="1"/>
</dbReference>
<dbReference type="InterPro" id="IPR036259">
    <property type="entry name" value="MFS_trans_sf"/>
</dbReference>
<dbReference type="GO" id="GO:0033300">
    <property type="term" value="F:dehydroascorbic acid transmembrane transporter activity"/>
    <property type="evidence" value="ECO:0007669"/>
    <property type="project" value="UniProtKB-ARBA"/>
</dbReference>
<keyword evidence="7 17" id="KW-0812">Transmembrane</keyword>
<dbReference type="InterPro" id="IPR005829">
    <property type="entry name" value="Sugar_transporter_CS"/>
</dbReference>
<evidence type="ECO:0000256" key="15">
    <source>
        <dbReference type="ARBA" id="ARBA00080242"/>
    </source>
</evidence>
<dbReference type="NCBIfam" id="TIGR00879">
    <property type="entry name" value="SP"/>
    <property type="match status" value="1"/>
</dbReference>
<dbReference type="Proteomes" id="UP000700334">
    <property type="component" value="Unassembled WGS sequence"/>
</dbReference>
<feature type="transmembrane region" description="Helical" evidence="17">
    <location>
        <begin position="130"/>
        <end position="150"/>
    </location>
</feature>
<feature type="transmembrane region" description="Helical" evidence="17">
    <location>
        <begin position="67"/>
        <end position="97"/>
    </location>
</feature>
<evidence type="ECO:0000313" key="20">
    <source>
        <dbReference type="Proteomes" id="UP000700334"/>
    </source>
</evidence>
<comment type="similarity">
    <text evidence="5">Belongs to the major facilitator superfamily. Sugar transporter (TC 2.A.1.1) family. Glucose transporter subfamily.</text>
</comment>
<keyword evidence="16" id="KW-0813">Transport</keyword>
<comment type="caution">
    <text evidence="19">The sequence shown here is derived from an EMBL/GenBank/DDBJ whole genome shotgun (WGS) entry which is preliminary data.</text>
</comment>
<feature type="transmembrane region" description="Helical" evidence="17">
    <location>
        <begin position="298"/>
        <end position="320"/>
    </location>
</feature>
<evidence type="ECO:0000256" key="3">
    <source>
        <dbReference type="ARBA" id="ARBA00001787"/>
    </source>
</evidence>
<comment type="catalytic activity">
    <reaction evidence="2">
        <text>D-glucose(out) = D-glucose(in)</text>
        <dbReference type="Rhea" id="RHEA:60376"/>
        <dbReference type="ChEBI" id="CHEBI:4167"/>
    </reaction>
</comment>
<feature type="domain" description="Major facilitator superfamily (MFS) profile" evidence="18">
    <location>
        <begin position="28"/>
        <end position="470"/>
    </location>
</feature>
<comment type="subcellular location">
    <subcellularLocation>
        <location evidence="4">Cell membrane</location>
        <topology evidence="4">Multi-pass membrane protein</topology>
    </subcellularLocation>
</comment>
<dbReference type="GO" id="GO:0005886">
    <property type="term" value="C:plasma membrane"/>
    <property type="evidence" value="ECO:0007669"/>
    <property type="project" value="UniProtKB-SubCell"/>
</dbReference>
<keyword evidence="8 17" id="KW-1133">Transmembrane helix</keyword>
<feature type="transmembrane region" description="Helical" evidence="17">
    <location>
        <begin position="444"/>
        <end position="466"/>
    </location>
</feature>
<comment type="function">
    <text evidence="12">Insulin-regulated facilitative hexose transporter that mediates the transport of glucose and fructose. Facilitates hepatic influx of dietary trehalose, which in turn inhibits glucose and fructose influx triggering a starvation signal and hepatic autophagy through activation of AMPK and ULK1. Also able to mediate the transport of dehydroascorbate.</text>
</comment>
<evidence type="ECO:0000256" key="9">
    <source>
        <dbReference type="ARBA" id="ARBA00023136"/>
    </source>
</evidence>
<feature type="transmembrane region" description="Helical" evidence="17">
    <location>
        <begin position="25"/>
        <end position="47"/>
    </location>
</feature>
<name>A0A8J6DLQ7_GALPY</name>
<evidence type="ECO:0000256" key="14">
    <source>
        <dbReference type="ARBA" id="ARBA00077395"/>
    </source>
</evidence>
<evidence type="ECO:0000256" key="12">
    <source>
        <dbReference type="ARBA" id="ARBA00059062"/>
    </source>
</evidence>
<evidence type="ECO:0000256" key="4">
    <source>
        <dbReference type="ARBA" id="ARBA00004651"/>
    </source>
</evidence>
<comment type="catalytic activity">
    <reaction evidence="1">
        <text>D-fructose(out) = D-fructose(in)</text>
        <dbReference type="Rhea" id="RHEA:60372"/>
        <dbReference type="ChEBI" id="CHEBI:37721"/>
    </reaction>
</comment>
<gene>
    <name evidence="19" type="ORF">J0S82_007741</name>
</gene>
<feature type="transmembrane region" description="Helical" evidence="17">
    <location>
        <begin position="264"/>
        <end position="286"/>
    </location>
</feature>
<dbReference type="EMBL" id="JAGFMF010011785">
    <property type="protein sequence ID" value="KAG8512796.1"/>
    <property type="molecule type" value="Genomic_DNA"/>
</dbReference>
<dbReference type="GO" id="GO:1904659">
    <property type="term" value="P:D-glucose transmembrane transport"/>
    <property type="evidence" value="ECO:0007669"/>
    <property type="project" value="TreeGrafter"/>
</dbReference>
<dbReference type="PRINTS" id="PR00171">
    <property type="entry name" value="SUGRTRNSPORT"/>
</dbReference>
<dbReference type="PANTHER" id="PTHR48021">
    <property type="match status" value="1"/>
</dbReference>
<dbReference type="OrthoDB" id="6612291at2759"/>
<dbReference type="InterPro" id="IPR003663">
    <property type="entry name" value="Sugar/inositol_transpt"/>
</dbReference>
<keyword evidence="9 17" id="KW-0472">Membrane</keyword>
<evidence type="ECO:0000313" key="19">
    <source>
        <dbReference type="EMBL" id="KAG8512796.1"/>
    </source>
</evidence>
<evidence type="ECO:0000256" key="13">
    <source>
        <dbReference type="ARBA" id="ARBA00067382"/>
    </source>
</evidence>
<evidence type="ECO:0000256" key="7">
    <source>
        <dbReference type="ARBA" id="ARBA00022692"/>
    </source>
</evidence>
<evidence type="ECO:0000256" key="11">
    <source>
        <dbReference type="ARBA" id="ARBA00052140"/>
    </source>
</evidence>
<protein>
    <recommendedName>
        <fullName evidence="13">Solute carrier family 2, facilitated glucose transporter member 8</fullName>
    </recommendedName>
    <alternativeName>
        <fullName evidence="14">Glucose transporter type 8</fullName>
    </alternativeName>
    <alternativeName>
        <fullName evidence="15">Glucose transporter type X1</fullName>
    </alternativeName>
</protein>
<evidence type="ECO:0000256" key="1">
    <source>
        <dbReference type="ARBA" id="ARBA00000590"/>
    </source>
</evidence>
<evidence type="ECO:0000256" key="17">
    <source>
        <dbReference type="SAM" id="Phobius"/>
    </source>
</evidence>
<evidence type="ECO:0000256" key="5">
    <source>
        <dbReference type="ARBA" id="ARBA00007004"/>
    </source>
</evidence>
<dbReference type="Pfam" id="PF00083">
    <property type="entry name" value="Sugar_tr"/>
    <property type="match status" value="1"/>
</dbReference>
<dbReference type="SUPFAM" id="SSF103473">
    <property type="entry name" value="MFS general substrate transporter"/>
    <property type="match status" value="1"/>
</dbReference>
<proteinExistence type="inferred from homology"/>
<keyword evidence="20" id="KW-1185">Reference proteome</keyword>
<evidence type="ECO:0000256" key="8">
    <source>
        <dbReference type="ARBA" id="ARBA00022989"/>
    </source>
</evidence>
<dbReference type="InterPro" id="IPR020846">
    <property type="entry name" value="MFS_dom"/>
</dbReference>
<dbReference type="Gene3D" id="1.20.1250.20">
    <property type="entry name" value="MFS general substrate transporter like domains"/>
    <property type="match status" value="1"/>
</dbReference>
<dbReference type="InterPro" id="IPR005828">
    <property type="entry name" value="MFS_sugar_transport-like"/>
</dbReference>
<dbReference type="FunFam" id="1.20.1250.20:FF:000055">
    <property type="entry name" value="Facilitated trehalose transporter Tret1-2 homolog"/>
    <property type="match status" value="1"/>
</dbReference>
<reference evidence="19" key="1">
    <citation type="journal article" date="2021" name="Evol. Appl.">
        <title>The genome of the Pyrenean desman and the effects of bottlenecks and inbreeding on the genomic landscape of an endangered species.</title>
        <authorList>
            <person name="Escoda L."/>
            <person name="Castresana J."/>
        </authorList>
    </citation>
    <scope>NUCLEOTIDE SEQUENCE</scope>
    <source>
        <strain evidence="19">IBE-C5619</strain>
    </source>
</reference>
<keyword evidence="19" id="KW-0762">Sugar transport</keyword>
<evidence type="ECO:0000259" key="18">
    <source>
        <dbReference type="PROSITE" id="PS50850"/>
    </source>
</evidence>
<organism evidence="19 20">
    <name type="scientific">Galemys pyrenaicus</name>
    <name type="common">Iberian desman</name>
    <name type="synonym">Pyrenean desman</name>
    <dbReference type="NCBI Taxonomy" id="202257"/>
    <lineage>
        <taxon>Eukaryota</taxon>
        <taxon>Metazoa</taxon>
        <taxon>Chordata</taxon>
        <taxon>Craniata</taxon>
        <taxon>Vertebrata</taxon>
        <taxon>Euteleostomi</taxon>
        <taxon>Mammalia</taxon>
        <taxon>Eutheria</taxon>
        <taxon>Laurasiatheria</taxon>
        <taxon>Eulipotyphla</taxon>
        <taxon>Talpidae</taxon>
        <taxon>Galemys</taxon>
    </lineage>
</organism>
<feature type="transmembrane region" description="Helical" evidence="17">
    <location>
        <begin position="162"/>
        <end position="181"/>
    </location>
</feature>
<dbReference type="InterPro" id="IPR050549">
    <property type="entry name" value="MFS_Trehalose_Transporter"/>
</dbReference>
<dbReference type="AlphaFoldDB" id="A0A8J6DLQ7"/>
<dbReference type="PROSITE" id="PS00217">
    <property type="entry name" value="SUGAR_TRANSPORT_2"/>
    <property type="match status" value="1"/>
</dbReference>
<dbReference type="PROSITE" id="PS00216">
    <property type="entry name" value="SUGAR_TRANSPORT_1"/>
    <property type="match status" value="2"/>
</dbReference>
<accession>A0A8J6DLQ7</accession>
<dbReference type="PANTHER" id="PTHR48021:SF18">
    <property type="entry name" value="SOLUTE CARRIER FAMILY 2, FACILITATED GLUCOSE TRANSPORTER MEMBER 8"/>
    <property type="match status" value="1"/>
</dbReference>
<feature type="transmembrane region" description="Helical" evidence="17">
    <location>
        <begin position="187"/>
        <end position="206"/>
    </location>
</feature>
<keyword evidence="6" id="KW-1003">Cell membrane</keyword>
<feature type="transmembrane region" description="Helical" evidence="17">
    <location>
        <begin position="104"/>
        <end position="124"/>
    </location>
</feature>
<sequence>MTPDDPETQALLGPPRGSAPRGRRVFLAAFAAALGPLSFGFALGYSSPAIPSLRRDAPRAPRLDDAAASWFGLVVARLQAIVTLGAAAGGVLGGWLVDRAGRKLSLLLCSVPFVTGFTIITAAQDVWMLLGGRLLTGLACGIASLVAPVYISEIAYPAVRGLLGSCVQLMVVIGILLAYLAGGVLEWRWLAVLGCVPPSLMLLLLCGMPESPRFLLTQHKHQEAAAALQFLWGSEQDLEEPPSGAENQGFCLAQLRRPSIYKPFAIGIALMAFQQLSGVNAIMFYAESIFEEAKFKDSSLASVVMGIIQVLFTALAALIMDKAGRRLLLALSGVVMVFSTSAFSTYFKLTQSGPGNSSHVGLLAPASVESAEASVGLAWLAVGSMCLFIAGFAVGWGPIPWLLMSEIFPLHVKGVATGVCVLTNWLMAFLVTKEFTSLMEVLRPYGAFWLAAAFCIFSVIFTLVCIPETKGKTLEQITAHFEGR</sequence>
<evidence type="ECO:0000256" key="10">
    <source>
        <dbReference type="ARBA" id="ARBA00023180"/>
    </source>
</evidence>
<feature type="transmembrane region" description="Helical" evidence="17">
    <location>
        <begin position="377"/>
        <end position="403"/>
    </location>
</feature>
<keyword evidence="10" id="KW-0325">Glycoprotein</keyword>
<evidence type="ECO:0000256" key="6">
    <source>
        <dbReference type="ARBA" id="ARBA00022475"/>
    </source>
</evidence>
<comment type="catalytic activity">
    <reaction evidence="3">
        <text>L-dehydroascorbate(out) = L-dehydroascorbate(in)</text>
        <dbReference type="Rhea" id="RHEA:60380"/>
        <dbReference type="ChEBI" id="CHEBI:58539"/>
    </reaction>
</comment>
<comment type="catalytic activity">
    <reaction evidence="11">
        <text>alpha,alpha-trehalose(in) = alpha,alpha-trehalose(out)</text>
        <dbReference type="Rhea" id="RHEA:17629"/>
        <dbReference type="ChEBI" id="CHEBI:16551"/>
    </reaction>
</comment>
<evidence type="ECO:0000256" key="2">
    <source>
        <dbReference type="ARBA" id="ARBA00000618"/>
    </source>
</evidence>
<feature type="transmembrane region" description="Helical" evidence="17">
    <location>
        <begin position="327"/>
        <end position="347"/>
    </location>
</feature>
<evidence type="ECO:0000256" key="16">
    <source>
        <dbReference type="RuleBase" id="RU003346"/>
    </source>
</evidence>
<feature type="transmembrane region" description="Helical" evidence="17">
    <location>
        <begin position="415"/>
        <end position="432"/>
    </location>
</feature>